<evidence type="ECO:0000313" key="2">
    <source>
        <dbReference type="EMBL" id="ANZ29013.1"/>
    </source>
</evidence>
<evidence type="ECO:0000313" key="3">
    <source>
        <dbReference type="Proteomes" id="UP000093052"/>
    </source>
</evidence>
<proteinExistence type="predicted"/>
<accession>A0AAN0YQD8</accession>
<gene>
    <name evidence="2" type="ORF">BCV53_02095</name>
</gene>
<reference evidence="3" key="1">
    <citation type="journal article" date="2016" name="Genome Announc.">
        <title>Complete Genome Sequence of Geobacillus thermoglucosidasius NCIMB 11955, the Progenitor of a Bioethanol Production Strain.</title>
        <authorList>
            <person name="Sheng L."/>
            <person name="Zhang Y."/>
            <person name="Minton N.P."/>
        </authorList>
    </citation>
    <scope>NUCLEOTIDE SEQUENCE [LARGE SCALE GENOMIC DNA]</scope>
    <source>
        <strain evidence="3">NCIMB 11955</strain>
    </source>
</reference>
<sequence length="70" mass="7748">MGRKPFITLCKHLHGTGRIIATPIFEKQAGVEQADQRKGDLESHVIPTMRAGGDTTARKGKKKTPVAFYR</sequence>
<protein>
    <submittedName>
        <fullName evidence="2">Uncharacterized protein</fullName>
    </submittedName>
</protein>
<keyword evidence="3" id="KW-1185">Reference proteome</keyword>
<name>A0AAN0YQD8_PARTM</name>
<evidence type="ECO:0000256" key="1">
    <source>
        <dbReference type="SAM" id="MobiDB-lite"/>
    </source>
</evidence>
<dbReference type="KEGG" id="ptl:AOT13_02080"/>
<organism evidence="2 3">
    <name type="scientific">Parageobacillus thermoglucosidasius</name>
    <name type="common">Geobacillus thermoglucosidasius</name>
    <dbReference type="NCBI Taxonomy" id="1426"/>
    <lineage>
        <taxon>Bacteria</taxon>
        <taxon>Bacillati</taxon>
        <taxon>Bacillota</taxon>
        <taxon>Bacilli</taxon>
        <taxon>Bacillales</taxon>
        <taxon>Anoxybacillaceae</taxon>
        <taxon>Parageobacillus</taxon>
    </lineage>
</organism>
<dbReference type="EMBL" id="CP016622">
    <property type="protein sequence ID" value="ANZ29013.1"/>
    <property type="molecule type" value="Genomic_DNA"/>
</dbReference>
<dbReference type="Proteomes" id="UP000093052">
    <property type="component" value="Chromosome"/>
</dbReference>
<dbReference type="AlphaFoldDB" id="A0AAN0YQD8"/>
<feature type="region of interest" description="Disordered" evidence="1">
    <location>
        <begin position="48"/>
        <end position="70"/>
    </location>
</feature>